<organism evidence="3 4">
    <name type="scientific">Amycolatopsis xylanica</name>
    <dbReference type="NCBI Taxonomy" id="589385"/>
    <lineage>
        <taxon>Bacteria</taxon>
        <taxon>Bacillati</taxon>
        <taxon>Actinomycetota</taxon>
        <taxon>Actinomycetes</taxon>
        <taxon>Pseudonocardiales</taxon>
        <taxon>Pseudonocardiaceae</taxon>
        <taxon>Amycolatopsis</taxon>
    </lineage>
</organism>
<dbReference type="PANTHER" id="PTHR43767">
    <property type="entry name" value="LONG-CHAIN-FATTY-ACID--COA LIGASE"/>
    <property type="match status" value="1"/>
</dbReference>
<sequence length="519" mass="56067">MFDHTIGSLVERCALAYGPEIAVVHGEKRITYRELISRIRRAGRALRGLGLEKGDRVAILMADRPELLDVYYGALWAGLVVVPLNTRLRVADHQHIVCDSGASVLVHDAPHAERVARIRGTSGVDAVVCADPGAVLPGGHALDRLMADQSDGPGAPEVGQDDLYGIYYTLGTTGQPKGVVHSHRTVIAVLFSEMVELGLGARDRFAHVAPLTHAGGGFVLPVWLRGGTNVIVGGFDADALVEVIARERVTATLVAPDRLYRLVDRMSRARAETATLSTVIYGGAPVDRRRLLHAIETCGPIFTQLYGQTEAPNQLTVLTKRDHAVAVASGDHLPLSSCGRPVAITNLRIVDGERREVPAGREGEIEARGPHVMLRYWNRRAETERALRGGRLLTGDRAVTDDRGFVYISRREREVIVANGATVPAREIESILTAHHGVREACVVGIPGREMGDALKAVVVPDPGAAVSEEDLVRWVAERVGGVFVLVEFATALPHTSLGMYDKAAVRSGVWGRRPRQAC</sequence>
<dbReference type="Pfam" id="PF00501">
    <property type="entry name" value="AMP-binding"/>
    <property type="match status" value="1"/>
</dbReference>
<dbReference type="InterPro" id="IPR042099">
    <property type="entry name" value="ANL_N_sf"/>
</dbReference>
<gene>
    <name evidence="3" type="ORF">SAMN05421504_10898</name>
</gene>
<dbReference type="InterPro" id="IPR025110">
    <property type="entry name" value="AMP-bd_C"/>
</dbReference>
<dbReference type="OrthoDB" id="9803968at2"/>
<dbReference type="InterPro" id="IPR045851">
    <property type="entry name" value="AMP-bd_C_sf"/>
</dbReference>
<name>A0A1H3P9R0_9PSEU</name>
<dbReference type="InterPro" id="IPR050237">
    <property type="entry name" value="ATP-dep_AMP-bd_enzyme"/>
</dbReference>
<dbReference type="EMBL" id="FNON01000008">
    <property type="protein sequence ID" value="SDY97894.1"/>
    <property type="molecule type" value="Genomic_DNA"/>
</dbReference>
<protein>
    <submittedName>
        <fullName evidence="3">Fatty-acyl-CoA synthase</fullName>
    </submittedName>
</protein>
<keyword evidence="4" id="KW-1185">Reference proteome</keyword>
<reference evidence="3 4" key="1">
    <citation type="submission" date="2016-10" db="EMBL/GenBank/DDBJ databases">
        <authorList>
            <person name="de Groot N.N."/>
        </authorList>
    </citation>
    <scope>NUCLEOTIDE SEQUENCE [LARGE SCALE GENOMIC DNA]</scope>
    <source>
        <strain evidence="3 4">CPCC 202699</strain>
    </source>
</reference>
<feature type="domain" description="AMP-dependent synthetase/ligase" evidence="1">
    <location>
        <begin position="12"/>
        <end position="377"/>
    </location>
</feature>
<dbReference type="RefSeq" id="WP_091295365.1">
    <property type="nucleotide sequence ID" value="NZ_FNON01000008.1"/>
</dbReference>
<evidence type="ECO:0000259" key="1">
    <source>
        <dbReference type="Pfam" id="PF00501"/>
    </source>
</evidence>
<dbReference type="PANTHER" id="PTHR43767:SF7">
    <property type="entry name" value="MEDIUM_LONG-CHAIN-FATTY-ACID--COA LIGASE FADD8"/>
    <property type="match status" value="1"/>
</dbReference>
<evidence type="ECO:0000313" key="4">
    <source>
        <dbReference type="Proteomes" id="UP000199515"/>
    </source>
</evidence>
<evidence type="ECO:0000313" key="3">
    <source>
        <dbReference type="EMBL" id="SDY97894.1"/>
    </source>
</evidence>
<feature type="domain" description="AMP-binding enzyme C-terminal" evidence="2">
    <location>
        <begin position="427"/>
        <end position="498"/>
    </location>
</feature>
<dbReference type="Gene3D" id="3.40.50.12780">
    <property type="entry name" value="N-terminal domain of ligase-like"/>
    <property type="match status" value="1"/>
</dbReference>
<evidence type="ECO:0000259" key="2">
    <source>
        <dbReference type="Pfam" id="PF13193"/>
    </source>
</evidence>
<dbReference type="InterPro" id="IPR000873">
    <property type="entry name" value="AMP-dep_synth/lig_dom"/>
</dbReference>
<dbReference type="GO" id="GO:0016877">
    <property type="term" value="F:ligase activity, forming carbon-sulfur bonds"/>
    <property type="evidence" value="ECO:0007669"/>
    <property type="project" value="UniProtKB-ARBA"/>
</dbReference>
<accession>A0A1H3P9R0</accession>
<dbReference type="Pfam" id="PF13193">
    <property type="entry name" value="AMP-binding_C"/>
    <property type="match status" value="1"/>
</dbReference>
<proteinExistence type="predicted"/>
<dbReference type="Proteomes" id="UP000199515">
    <property type="component" value="Unassembled WGS sequence"/>
</dbReference>
<dbReference type="AlphaFoldDB" id="A0A1H3P9R0"/>
<dbReference type="Gene3D" id="3.30.300.30">
    <property type="match status" value="1"/>
</dbReference>
<dbReference type="STRING" id="589385.SAMN05421504_10898"/>
<dbReference type="SUPFAM" id="SSF56801">
    <property type="entry name" value="Acetyl-CoA synthetase-like"/>
    <property type="match status" value="1"/>
</dbReference>